<evidence type="ECO:0000313" key="3">
    <source>
        <dbReference type="Proteomes" id="UP000323632"/>
    </source>
</evidence>
<dbReference type="PANTHER" id="PTHR16214:SF3">
    <property type="entry name" value="TRANSMEMBRANE PROTEIN 260"/>
    <property type="match status" value="1"/>
</dbReference>
<feature type="transmembrane region" description="Helical" evidence="1">
    <location>
        <begin position="129"/>
        <end position="147"/>
    </location>
</feature>
<keyword evidence="1" id="KW-0472">Membrane</keyword>
<feature type="transmembrane region" description="Helical" evidence="1">
    <location>
        <begin position="559"/>
        <end position="579"/>
    </location>
</feature>
<feature type="transmembrane region" description="Helical" evidence="1">
    <location>
        <begin position="300"/>
        <end position="320"/>
    </location>
</feature>
<feature type="transmembrane region" description="Helical" evidence="1">
    <location>
        <begin position="275"/>
        <end position="293"/>
    </location>
</feature>
<reference evidence="2 3" key="1">
    <citation type="submission" date="2019-09" db="EMBL/GenBank/DDBJ databases">
        <title>Genome sequence and assembly of Taibaiella sp.</title>
        <authorList>
            <person name="Chhetri G."/>
        </authorList>
    </citation>
    <scope>NUCLEOTIDE SEQUENCE [LARGE SCALE GENOMIC DNA]</scope>
    <source>
        <strain evidence="2 3">KVB11</strain>
    </source>
</reference>
<comment type="caution">
    <text evidence="2">The sequence shown here is derived from an EMBL/GenBank/DDBJ whole genome shotgun (WGS) entry which is preliminary data.</text>
</comment>
<feature type="transmembrane region" description="Helical" evidence="1">
    <location>
        <begin position="529"/>
        <end position="547"/>
    </location>
</feature>
<proteinExistence type="predicted"/>
<keyword evidence="1" id="KW-1133">Transmembrane helix</keyword>
<gene>
    <name evidence="2" type="ORF">F0919_10325</name>
</gene>
<feature type="transmembrane region" description="Helical" evidence="1">
    <location>
        <begin position="231"/>
        <end position="255"/>
    </location>
</feature>
<organism evidence="2 3">
    <name type="scientific">Taibaiella lutea</name>
    <dbReference type="NCBI Taxonomy" id="2608001"/>
    <lineage>
        <taxon>Bacteria</taxon>
        <taxon>Pseudomonadati</taxon>
        <taxon>Bacteroidota</taxon>
        <taxon>Chitinophagia</taxon>
        <taxon>Chitinophagales</taxon>
        <taxon>Chitinophagaceae</taxon>
        <taxon>Taibaiella</taxon>
    </lineage>
</organism>
<sequence length="1013" mass="115795">MIFRLMKQWNYNKINNLCGWFIATVAFTVYFATMERTASFWDCGEFLAAAYKLEVGHSPGAPMFMMLQRLSSLFSGTAAFTGLPNKNAAFAINTFSVLASAITILFLFWTTTLLSRKLLAGKNVPDNRQTLLIMSAGIIGALAYTFSDTFWFSAVEAEVYATSSCFTALVFWAALKWEQVADEAYSNRWLLLISLLIGASVGIHLLNLLTIPAITMVYYFRKYDASKRGIIIAFVTGCLLLGIVQFGVIQFIPIIASNMELYFVNSFHLPFQSGALTFIILFASSIFFALRHFKRKQWPALYTATLCLVFIVIGGSSYIVTVIRSNADTPVDINNPDNVMSLVSYLQREQYLQQPLLYGQDFDSEITGINTGKNFYYKNEKEHSYSVAGHKSNYEYAPGSKRFFPRIWDNSDPSHTNFYRSYLDIDKDSKPTARDNFSYFFNYQMNWLWFRYFMWNYAGRQNDYEGQGEARNGNWISGIPLLDYPRAGHVNLMSKPYKNNDARNELYCLPLLLGFAGLCFHFKHNKKDAIIVSVLFFFTGIAIGIYLNMNPLQPRERDYAFAGCTYAFAIWIGIGLLMIESFIRKWLPKISLIMAFALCFISVPALMAKEEWNDHNRAPKTLARATALNTLLSCKPNAILFTQGDNDTFPLWYLQEVEGIRPDVRIIIRELLSADWYIDQLNYKINDAYAVPMVWGKGDYMGEASNYITYYNNPKIPAERTFDLYDVCKFMFKPENKMQANNGNFISYLPTKNLSMPLPPSVLKDTALMDKIYFKIKDDGLMKNDITIMNILAANAHNGWKRPIYFNGSYPNREDILGLSPYMRMEGIVYQLAPFTKEDYNAATNEVNNIDAAKSLEHFTRLYQYGGAEKQHVYFDEKNRVMLMAYRINSVQLAERLSASNRKKDAENLLDIILQNITPESYPHDQISMMMVMAYYHADAFEKGNKLSQTLEANLKQDIIWINDLPESQSGGASDDLKRDEAMLQQLAFIKEEAGKQRTLPDDANISIQSKGE</sequence>
<name>A0A5M6CIQ7_9BACT</name>
<protein>
    <submittedName>
        <fullName evidence="2">DUF2723 domain-containing protein</fullName>
    </submittedName>
</protein>
<feature type="transmembrane region" description="Helical" evidence="1">
    <location>
        <begin position="189"/>
        <end position="219"/>
    </location>
</feature>
<keyword evidence="3" id="KW-1185">Reference proteome</keyword>
<dbReference type="EMBL" id="VWSH01000002">
    <property type="protein sequence ID" value="KAA5534984.1"/>
    <property type="molecule type" value="Genomic_DNA"/>
</dbReference>
<dbReference type="InterPro" id="IPR052724">
    <property type="entry name" value="GT117_domain-containing"/>
</dbReference>
<evidence type="ECO:0000256" key="1">
    <source>
        <dbReference type="SAM" id="Phobius"/>
    </source>
</evidence>
<dbReference type="Proteomes" id="UP000323632">
    <property type="component" value="Unassembled WGS sequence"/>
</dbReference>
<accession>A0A5M6CIQ7</accession>
<feature type="transmembrane region" description="Helical" evidence="1">
    <location>
        <begin position="90"/>
        <end position="109"/>
    </location>
</feature>
<keyword evidence="1" id="KW-0812">Transmembrane</keyword>
<dbReference type="PANTHER" id="PTHR16214">
    <property type="entry name" value="TRANSMEMBRANE PROTEIN 260"/>
    <property type="match status" value="1"/>
</dbReference>
<feature type="transmembrane region" description="Helical" evidence="1">
    <location>
        <begin position="14"/>
        <end position="32"/>
    </location>
</feature>
<feature type="transmembrane region" description="Helical" evidence="1">
    <location>
        <begin position="586"/>
        <end position="607"/>
    </location>
</feature>
<dbReference type="InterPro" id="IPR021280">
    <property type="entry name" value="TMEM260-like"/>
</dbReference>
<dbReference type="AlphaFoldDB" id="A0A5M6CIQ7"/>
<feature type="transmembrane region" description="Helical" evidence="1">
    <location>
        <begin position="504"/>
        <end position="522"/>
    </location>
</feature>
<dbReference type="Pfam" id="PF11028">
    <property type="entry name" value="TMEM260-like"/>
    <property type="match status" value="1"/>
</dbReference>
<evidence type="ECO:0000313" key="2">
    <source>
        <dbReference type="EMBL" id="KAA5534984.1"/>
    </source>
</evidence>